<organism evidence="1 2">
    <name type="scientific">Naematelia encephala</name>
    <dbReference type="NCBI Taxonomy" id="71784"/>
    <lineage>
        <taxon>Eukaryota</taxon>
        <taxon>Fungi</taxon>
        <taxon>Dikarya</taxon>
        <taxon>Basidiomycota</taxon>
        <taxon>Agaricomycotina</taxon>
        <taxon>Tremellomycetes</taxon>
        <taxon>Tremellales</taxon>
        <taxon>Naemateliaceae</taxon>
        <taxon>Naematelia</taxon>
    </lineage>
</organism>
<keyword evidence="2" id="KW-1185">Reference proteome</keyword>
<dbReference type="InParanoid" id="A0A1Y2AW05"/>
<gene>
    <name evidence="1" type="ORF">BCR39DRAFT_255631</name>
</gene>
<evidence type="ECO:0000313" key="2">
    <source>
        <dbReference type="Proteomes" id="UP000193986"/>
    </source>
</evidence>
<evidence type="ECO:0000313" key="1">
    <source>
        <dbReference type="EMBL" id="ORY26480.1"/>
    </source>
</evidence>
<dbReference type="OrthoDB" id="2565288at2759"/>
<dbReference type="AlphaFoldDB" id="A0A1Y2AW05"/>
<protein>
    <submittedName>
        <fullName evidence="1">Uncharacterized protein</fullName>
    </submittedName>
</protein>
<comment type="caution">
    <text evidence="1">The sequence shown here is derived from an EMBL/GenBank/DDBJ whole genome shotgun (WGS) entry which is preliminary data.</text>
</comment>
<name>A0A1Y2AW05_9TREE</name>
<accession>A0A1Y2AW05</accession>
<proteinExistence type="predicted"/>
<dbReference type="Proteomes" id="UP000193986">
    <property type="component" value="Unassembled WGS sequence"/>
</dbReference>
<reference evidence="1 2" key="1">
    <citation type="submission" date="2016-07" db="EMBL/GenBank/DDBJ databases">
        <title>Pervasive Adenine N6-methylation of Active Genes in Fungi.</title>
        <authorList>
            <consortium name="DOE Joint Genome Institute"/>
            <person name="Mondo S.J."/>
            <person name="Dannebaum R.O."/>
            <person name="Kuo R.C."/>
            <person name="Labutti K."/>
            <person name="Haridas S."/>
            <person name="Kuo A."/>
            <person name="Salamov A."/>
            <person name="Ahrendt S.R."/>
            <person name="Lipzen A."/>
            <person name="Sullivan W."/>
            <person name="Andreopoulos W.B."/>
            <person name="Clum A."/>
            <person name="Lindquist E."/>
            <person name="Daum C."/>
            <person name="Ramamoorthy G.K."/>
            <person name="Gryganskyi A."/>
            <person name="Culley D."/>
            <person name="Magnuson J.K."/>
            <person name="James T.Y."/>
            <person name="O'Malley M.A."/>
            <person name="Stajich J.E."/>
            <person name="Spatafora J.W."/>
            <person name="Visel A."/>
            <person name="Grigoriev I.V."/>
        </authorList>
    </citation>
    <scope>NUCLEOTIDE SEQUENCE [LARGE SCALE GENOMIC DNA]</scope>
    <source>
        <strain evidence="1 2">68-887.2</strain>
    </source>
</reference>
<sequence length="83" mass="10051">MATRAPFDPYALPNLMRLSEADEEWYKPRYRAIQDLVHEMEDENNIIAFKISQIRHRLEMRQEALASQPIERSNDFQFFTTYR</sequence>
<dbReference type="EMBL" id="MCFC01000047">
    <property type="protein sequence ID" value="ORY26480.1"/>
    <property type="molecule type" value="Genomic_DNA"/>
</dbReference>